<evidence type="ECO:0008006" key="3">
    <source>
        <dbReference type="Google" id="ProtNLM"/>
    </source>
</evidence>
<dbReference type="InterPro" id="IPR027417">
    <property type="entry name" value="P-loop_NTPase"/>
</dbReference>
<gene>
    <name evidence="1" type="ORF">LYNGBM3L_53100</name>
</gene>
<dbReference type="HOGENOM" id="CLU_033907_1_1_3"/>
<dbReference type="InterPro" id="IPR053226">
    <property type="entry name" value="Pyrrolopyrazine_biosynth_F"/>
</dbReference>
<keyword evidence="2" id="KW-1185">Reference proteome</keyword>
<dbReference type="AlphaFoldDB" id="F4XYY1"/>
<dbReference type="Pfam" id="PF19798">
    <property type="entry name" value="Sulfotransfer_5"/>
    <property type="match status" value="1"/>
</dbReference>
<protein>
    <recommendedName>
        <fullName evidence="3">Sulfotransferase family protein</fullName>
    </recommendedName>
</protein>
<dbReference type="SUPFAM" id="SSF52540">
    <property type="entry name" value="P-loop containing nucleoside triphosphate hydrolases"/>
    <property type="match status" value="1"/>
</dbReference>
<dbReference type="Gene3D" id="3.40.50.300">
    <property type="entry name" value="P-loop containing nucleotide triphosphate hydrolases"/>
    <property type="match status" value="1"/>
</dbReference>
<reference evidence="2" key="1">
    <citation type="journal article" date="2011" name="Proc. Natl. Acad. Sci. U.S.A.">
        <title>Genomic insights into the physiology and ecology of the marine filamentous cyanobacterium Lyngbya majuscula.</title>
        <authorList>
            <person name="Jones A.C."/>
            <person name="Monroe E.A."/>
            <person name="Podell S."/>
            <person name="Hess W.R."/>
            <person name="Klages S."/>
            <person name="Esquenazi E."/>
            <person name="Niessen S."/>
            <person name="Hoover H."/>
            <person name="Rothmann M."/>
            <person name="Lasken R.S."/>
            <person name="Yates J.R.III."/>
            <person name="Reinhardt R."/>
            <person name="Kube M."/>
            <person name="Burkart M.D."/>
            <person name="Allen E.E."/>
            <person name="Dorrestein P.C."/>
            <person name="Gerwick W.H."/>
            <person name="Gerwick L."/>
        </authorList>
    </citation>
    <scope>NUCLEOTIDE SEQUENCE [LARGE SCALE GENOMIC DNA]</scope>
    <source>
        <strain evidence="2">3L</strain>
    </source>
</reference>
<name>F4XYY1_9CYAN</name>
<dbReference type="Proteomes" id="UP000003959">
    <property type="component" value="Unassembled WGS sequence"/>
</dbReference>
<dbReference type="OrthoDB" id="272985at2"/>
<evidence type="ECO:0000313" key="1">
    <source>
        <dbReference type="EMBL" id="EGJ30272.1"/>
    </source>
</evidence>
<dbReference type="EMBL" id="GL890956">
    <property type="protein sequence ID" value="EGJ30272.1"/>
    <property type="molecule type" value="Genomic_DNA"/>
</dbReference>
<dbReference type="RefSeq" id="WP_008188150.1">
    <property type="nucleotide sequence ID" value="NZ_GL890956.1"/>
</dbReference>
<accession>F4XYY1</accession>
<evidence type="ECO:0000313" key="2">
    <source>
        <dbReference type="Proteomes" id="UP000003959"/>
    </source>
</evidence>
<sequence>MKKILVLWTTFRSTSTAFKMMMQARGDFIVLHEPFSLYYFGSEERKSDRCAKAEINPAYNFQPLFQDLINKAQSQPVFIKDMALYIYERADEAFLSHFNHTFLIRHPAKSLPSLFAGWPDFHLSETGYAELYQLFEVTKAFLGQVPPLIDSDDLVQKPEATIKAYCDAVGIPFMPQALKWDPKICSKIWTLPWEGDWHTYLQSSREFKERDRKNYVSVENNEHLKQAYDYCLPYYQRLYEHRLRIE</sequence>
<dbReference type="PANTHER" id="PTHR48419">
    <property type="entry name" value="SULFOTRANSFERASE DOMAIN-CONTAINING PROTEIN"/>
    <property type="match status" value="1"/>
</dbReference>
<dbReference type="PANTHER" id="PTHR48419:SF1">
    <property type="entry name" value="SULFOTRANSFERASE DOMAIN-CONTAINING PROTEIN"/>
    <property type="match status" value="1"/>
</dbReference>
<proteinExistence type="predicted"/>
<dbReference type="eggNOG" id="ENOG502Z954">
    <property type="taxonomic scope" value="Bacteria"/>
</dbReference>
<organism evidence="1 2">
    <name type="scientific">Moorena producens 3L</name>
    <dbReference type="NCBI Taxonomy" id="489825"/>
    <lineage>
        <taxon>Bacteria</taxon>
        <taxon>Bacillati</taxon>
        <taxon>Cyanobacteriota</taxon>
        <taxon>Cyanophyceae</taxon>
        <taxon>Coleofasciculales</taxon>
        <taxon>Coleofasciculaceae</taxon>
        <taxon>Moorena</taxon>
    </lineage>
</organism>